<dbReference type="InParanoid" id="A0A165E2S5"/>
<feature type="region of interest" description="Disordered" evidence="2">
    <location>
        <begin position="699"/>
        <end position="726"/>
    </location>
</feature>
<feature type="compositionally biased region" description="Polar residues" evidence="2">
    <location>
        <begin position="542"/>
        <end position="552"/>
    </location>
</feature>
<feature type="compositionally biased region" description="Low complexity" evidence="2">
    <location>
        <begin position="709"/>
        <end position="722"/>
    </location>
</feature>
<feature type="region of interest" description="Disordered" evidence="2">
    <location>
        <begin position="502"/>
        <end position="592"/>
    </location>
</feature>
<dbReference type="EMBL" id="KV427626">
    <property type="protein sequence ID" value="KZT06136.1"/>
    <property type="molecule type" value="Genomic_DNA"/>
</dbReference>
<feature type="region of interest" description="Disordered" evidence="2">
    <location>
        <begin position="229"/>
        <end position="356"/>
    </location>
</feature>
<keyword evidence="4" id="KW-1185">Reference proteome</keyword>
<proteinExistence type="predicted"/>
<feature type="coiled-coil region" evidence="1">
    <location>
        <begin position="609"/>
        <end position="641"/>
    </location>
</feature>
<feature type="region of interest" description="Disordered" evidence="2">
    <location>
        <begin position="384"/>
        <end position="408"/>
    </location>
</feature>
<evidence type="ECO:0000313" key="4">
    <source>
        <dbReference type="Proteomes" id="UP000076871"/>
    </source>
</evidence>
<dbReference type="AlphaFoldDB" id="A0A165E2S5"/>
<feature type="compositionally biased region" description="Polar residues" evidence="2">
    <location>
        <begin position="237"/>
        <end position="260"/>
    </location>
</feature>
<dbReference type="RefSeq" id="XP_040763876.1">
    <property type="nucleotide sequence ID" value="XM_040914456.1"/>
</dbReference>
<dbReference type="Proteomes" id="UP000076871">
    <property type="component" value="Unassembled WGS sequence"/>
</dbReference>
<evidence type="ECO:0000256" key="1">
    <source>
        <dbReference type="SAM" id="Coils"/>
    </source>
</evidence>
<dbReference type="STRING" id="1314785.A0A165E2S5"/>
<accession>A0A165E2S5</accession>
<feature type="compositionally biased region" description="Pro residues" evidence="2">
    <location>
        <begin position="339"/>
        <end position="352"/>
    </location>
</feature>
<evidence type="ECO:0008006" key="5">
    <source>
        <dbReference type="Google" id="ProtNLM"/>
    </source>
</evidence>
<name>A0A165E2S5_9APHY</name>
<protein>
    <recommendedName>
        <fullName evidence="5">IMD domain-containing protein</fullName>
    </recommendedName>
</protein>
<reference evidence="3 4" key="1">
    <citation type="journal article" date="2016" name="Mol. Biol. Evol.">
        <title>Comparative Genomics of Early-Diverging Mushroom-Forming Fungi Provides Insights into the Origins of Lignocellulose Decay Capabilities.</title>
        <authorList>
            <person name="Nagy L.G."/>
            <person name="Riley R."/>
            <person name="Tritt A."/>
            <person name="Adam C."/>
            <person name="Daum C."/>
            <person name="Floudas D."/>
            <person name="Sun H."/>
            <person name="Yadav J.S."/>
            <person name="Pangilinan J."/>
            <person name="Larsson K.H."/>
            <person name="Matsuura K."/>
            <person name="Barry K."/>
            <person name="Labutti K."/>
            <person name="Kuo R."/>
            <person name="Ohm R.A."/>
            <person name="Bhattacharya S.S."/>
            <person name="Shirouzu T."/>
            <person name="Yoshinaga Y."/>
            <person name="Martin F.M."/>
            <person name="Grigoriev I.V."/>
            <person name="Hibbett D.S."/>
        </authorList>
    </citation>
    <scope>NUCLEOTIDE SEQUENCE [LARGE SCALE GENOMIC DNA]</scope>
    <source>
        <strain evidence="3 4">93-53</strain>
    </source>
</reference>
<evidence type="ECO:0000256" key="2">
    <source>
        <dbReference type="SAM" id="MobiDB-lite"/>
    </source>
</evidence>
<feature type="compositionally biased region" description="Low complexity" evidence="2">
    <location>
        <begin position="328"/>
        <end position="338"/>
    </location>
</feature>
<feature type="compositionally biased region" description="Basic and acidic residues" evidence="2">
    <location>
        <begin position="520"/>
        <end position="538"/>
    </location>
</feature>
<evidence type="ECO:0000313" key="3">
    <source>
        <dbReference type="EMBL" id="KZT06136.1"/>
    </source>
</evidence>
<organism evidence="3 4">
    <name type="scientific">Laetiporus sulphureus 93-53</name>
    <dbReference type="NCBI Taxonomy" id="1314785"/>
    <lineage>
        <taxon>Eukaryota</taxon>
        <taxon>Fungi</taxon>
        <taxon>Dikarya</taxon>
        <taxon>Basidiomycota</taxon>
        <taxon>Agaricomycotina</taxon>
        <taxon>Agaricomycetes</taxon>
        <taxon>Polyporales</taxon>
        <taxon>Laetiporus</taxon>
    </lineage>
</organism>
<gene>
    <name evidence="3" type="ORF">LAESUDRAFT_813047</name>
</gene>
<dbReference type="GeneID" id="63831483"/>
<dbReference type="OrthoDB" id="2450055at2759"/>
<keyword evidence="1" id="KW-0175">Coiled coil</keyword>
<sequence>MASAAPVLSVADRNDIHKSCKTLEVVVNVLNDYCEAANAILSLQKKLARALRDASSVRCVAEIPANALNASATIFETLSDIDSRFVKLADKECDGISAELKKWFKRLAKEERAHDDRIASANAKIKQAGLQYEKKSKKNPQGAAEEHTRYINLLSTLGPEINNEKYNHALLVTRKHSGTMHTLAACLSRVADGEWLRSCEGVRRFSTTIGQLGEWRTYCEAGWSGSAPADLPKADVPQNQSIRSIPPVQTNDDVTPNADNSSRELKVPLGDSPAPEYSSRHASEQDLGASSRAITPSGDSPAALPQYLATPGRKSPPRLTVGKNLNDSTTSLASLASFPSPPTHFPLPPVPRSPVSQADVMKSESSSGHRPLVDTTFPRVAESPAQLTPTETSHQDHSPATWHSESPASDISRFQVQDNMRVHETSSAHASVNDHLVKNSDPPAANATASETILPPVVEAHARTSLPEVIDDEDHDVDFGVKKAVENFPMLNAKNLDASIAPPVQRSDTGRSNGSVVASLRDRYNRPAESTSPKREVPRLPTSVSRLATQYETSAVAPTSPSPPQNRSRASTDMTRRIPPPESSVLPSAAKQVVTGHAPAAIVDDIAIRRQRIEELEELELREQELELRMKEREIGRKAKELEAERARLLYTRSPDSGHGSDATRGGIVNRLSKYPQLGSFPSQPPSRAQYVVHSYSTTNLQPQPTSPPTSSQQSSSQPSSPLFRPTDHAPYCGCEACSTSKYRSQESSLGAADVRPRQPPIIGIRAEKPKGWIRRLSMPVGNAFSLDSKKNLGGAGVWGGSSSRTSLVLPGEDGVMLQKTITGGIKNRSTTNLARR</sequence>
<feature type="compositionally biased region" description="Polar residues" evidence="2">
    <location>
        <begin position="506"/>
        <end position="516"/>
    </location>
</feature>